<dbReference type="FunFam" id="3.40.50.720:FF:000068">
    <property type="entry name" value="Sorbitol dehydrogenase"/>
    <property type="match status" value="1"/>
</dbReference>
<feature type="domain" description="Alcohol dehydrogenase-like C-terminal" evidence="9">
    <location>
        <begin position="139"/>
        <end position="261"/>
    </location>
</feature>
<organism evidence="11 12">
    <name type="scientific">Leptotrombidium deliense</name>
    <dbReference type="NCBI Taxonomy" id="299467"/>
    <lineage>
        <taxon>Eukaryota</taxon>
        <taxon>Metazoa</taxon>
        <taxon>Ecdysozoa</taxon>
        <taxon>Arthropoda</taxon>
        <taxon>Chelicerata</taxon>
        <taxon>Arachnida</taxon>
        <taxon>Acari</taxon>
        <taxon>Acariformes</taxon>
        <taxon>Trombidiformes</taxon>
        <taxon>Prostigmata</taxon>
        <taxon>Anystina</taxon>
        <taxon>Parasitengona</taxon>
        <taxon>Trombiculoidea</taxon>
        <taxon>Trombiculidae</taxon>
        <taxon>Leptotrombidium</taxon>
    </lineage>
</organism>
<evidence type="ECO:0000313" key="11">
    <source>
        <dbReference type="EMBL" id="RWS22339.1"/>
    </source>
</evidence>
<keyword evidence="3" id="KW-0479">Metal-binding</keyword>
<dbReference type="GO" id="GO:0046872">
    <property type="term" value="F:metal ion binding"/>
    <property type="evidence" value="ECO:0007669"/>
    <property type="project" value="UniProtKB-KW"/>
</dbReference>
<evidence type="ECO:0000256" key="5">
    <source>
        <dbReference type="ARBA" id="ARBA00023002"/>
    </source>
</evidence>
<protein>
    <recommendedName>
        <fullName evidence="7">Sorbitol dehydrogenase</fullName>
    </recommendedName>
    <alternativeName>
        <fullName evidence="8">Polyol dehydrogenase</fullName>
    </alternativeName>
</protein>
<dbReference type="Gene3D" id="3.90.180.10">
    <property type="entry name" value="Medium-chain alcohol dehydrogenases, catalytic domain"/>
    <property type="match status" value="1"/>
</dbReference>
<evidence type="ECO:0000256" key="3">
    <source>
        <dbReference type="ARBA" id="ARBA00022723"/>
    </source>
</evidence>
<evidence type="ECO:0000256" key="8">
    <source>
        <dbReference type="ARBA" id="ARBA00032485"/>
    </source>
</evidence>
<dbReference type="EMBL" id="NCKV01009084">
    <property type="protein sequence ID" value="RWS22339.1"/>
    <property type="molecule type" value="Genomic_DNA"/>
</dbReference>
<evidence type="ECO:0000256" key="7">
    <source>
        <dbReference type="ARBA" id="ARBA00026132"/>
    </source>
</evidence>
<dbReference type="InterPro" id="IPR013154">
    <property type="entry name" value="ADH-like_N"/>
</dbReference>
<keyword evidence="6" id="KW-0520">NAD</keyword>
<evidence type="ECO:0000259" key="9">
    <source>
        <dbReference type="Pfam" id="PF00107"/>
    </source>
</evidence>
<sequence length="306" mass="32864">MHVYEKGGIGAMRVDKNKPFVLGHESSATIVKVGSEVTHLKVGDRVALEPAVPCCNCQWCLKGMYNLCDYCNAKARGLPPNDGVLQRYTVHPANFCFKLPENVSLEEGALAEPISCSLYGVQRAGVKVGDNVLIIGGGPIGLFSLVCAKAYGAQKICIAGKHEEGLKIAKELGADNTVFVHVDDPPEKLAAEIEKVAGKADVTLECTGTQKGIHAAILASKFGAKVALVGIGPELITIPVNELLYRQVDLLGVNKFVNNMELVLHLIETGKINVKPIITHKFLLEDWASAFDTVRGKKGSKILIEL</sequence>
<dbReference type="PANTHER" id="PTHR43161">
    <property type="entry name" value="SORBITOL DEHYDROGENASE"/>
    <property type="match status" value="1"/>
</dbReference>
<dbReference type="PANTHER" id="PTHR43161:SF9">
    <property type="entry name" value="SORBITOL DEHYDROGENASE"/>
    <property type="match status" value="1"/>
</dbReference>
<comment type="caution">
    <text evidence="11">The sequence shown here is derived from an EMBL/GenBank/DDBJ whole genome shotgun (WGS) entry which is preliminary data.</text>
</comment>
<comment type="cofactor">
    <cofactor evidence="1">
        <name>Zn(2+)</name>
        <dbReference type="ChEBI" id="CHEBI:29105"/>
    </cofactor>
</comment>
<gene>
    <name evidence="11" type="ORF">B4U80_06136</name>
</gene>
<evidence type="ECO:0000256" key="2">
    <source>
        <dbReference type="ARBA" id="ARBA00008072"/>
    </source>
</evidence>
<dbReference type="AlphaFoldDB" id="A0A443S482"/>
<evidence type="ECO:0000313" key="12">
    <source>
        <dbReference type="Proteomes" id="UP000288716"/>
    </source>
</evidence>
<dbReference type="STRING" id="299467.A0A443S482"/>
<dbReference type="Proteomes" id="UP000288716">
    <property type="component" value="Unassembled WGS sequence"/>
</dbReference>
<reference evidence="11 12" key="1">
    <citation type="journal article" date="2018" name="Gigascience">
        <title>Genomes of trombidid mites reveal novel predicted allergens and laterally-transferred genes associated with secondary metabolism.</title>
        <authorList>
            <person name="Dong X."/>
            <person name="Chaisiri K."/>
            <person name="Xia D."/>
            <person name="Armstrong S.D."/>
            <person name="Fang Y."/>
            <person name="Donnelly M.J."/>
            <person name="Kadowaki T."/>
            <person name="McGarry J.W."/>
            <person name="Darby A.C."/>
            <person name="Makepeace B.L."/>
        </authorList>
    </citation>
    <scope>NUCLEOTIDE SEQUENCE [LARGE SCALE GENOMIC DNA]</scope>
    <source>
        <strain evidence="11">UoL-UT</strain>
    </source>
</reference>
<evidence type="ECO:0000256" key="6">
    <source>
        <dbReference type="ARBA" id="ARBA00023027"/>
    </source>
</evidence>
<keyword evidence="12" id="KW-1185">Reference proteome</keyword>
<dbReference type="Pfam" id="PF08240">
    <property type="entry name" value="ADH_N"/>
    <property type="match status" value="1"/>
</dbReference>
<evidence type="ECO:0000256" key="4">
    <source>
        <dbReference type="ARBA" id="ARBA00022833"/>
    </source>
</evidence>
<dbReference type="InterPro" id="IPR036291">
    <property type="entry name" value="NAD(P)-bd_dom_sf"/>
</dbReference>
<dbReference type="SUPFAM" id="SSF51735">
    <property type="entry name" value="NAD(P)-binding Rossmann-fold domains"/>
    <property type="match status" value="1"/>
</dbReference>
<feature type="domain" description="Alcohol dehydrogenase-like N-terminal" evidence="10">
    <location>
        <begin position="16"/>
        <end position="101"/>
    </location>
</feature>
<dbReference type="InterPro" id="IPR011032">
    <property type="entry name" value="GroES-like_sf"/>
</dbReference>
<dbReference type="SUPFAM" id="SSF50129">
    <property type="entry name" value="GroES-like"/>
    <property type="match status" value="1"/>
</dbReference>
<dbReference type="Gene3D" id="3.40.50.720">
    <property type="entry name" value="NAD(P)-binding Rossmann-like Domain"/>
    <property type="match status" value="1"/>
</dbReference>
<keyword evidence="4" id="KW-0862">Zinc</keyword>
<dbReference type="InterPro" id="IPR013149">
    <property type="entry name" value="ADH-like_C"/>
</dbReference>
<proteinExistence type="inferred from homology"/>
<comment type="similarity">
    <text evidence="2">Belongs to the zinc-containing alcohol dehydrogenase family.</text>
</comment>
<dbReference type="Pfam" id="PF00107">
    <property type="entry name" value="ADH_zinc_N"/>
    <property type="match status" value="1"/>
</dbReference>
<dbReference type="VEuPathDB" id="VectorBase:LDEU009701"/>
<dbReference type="GO" id="GO:0016491">
    <property type="term" value="F:oxidoreductase activity"/>
    <property type="evidence" value="ECO:0007669"/>
    <property type="project" value="UniProtKB-KW"/>
</dbReference>
<accession>A0A443S482</accession>
<dbReference type="OrthoDB" id="1879366at2759"/>
<evidence type="ECO:0000256" key="1">
    <source>
        <dbReference type="ARBA" id="ARBA00001947"/>
    </source>
</evidence>
<keyword evidence="5" id="KW-0560">Oxidoreductase</keyword>
<evidence type="ECO:0000259" key="10">
    <source>
        <dbReference type="Pfam" id="PF08240"/>
    </source>
</evidence>
<name>A0A443S482_9ACAR</name>